<accession>L7VY56</accession>
<name>L7VY56_9BACT</name>
<reference evidence="1" key="1">
    <citation type="submission" date="2012-09" db="EMBL/GenBank/DDBJ databases">
        <title>Metagenomic Characterization of a Microbial Community in Wastewater Detects High Levels of Antibiotic Resistance.</title>
        <authorList>
            <person name="Abrams M."/>
            <person name="Caldwell A."/>
            <person name="Vandaei E."/>
            <person name="Lee W."/>
            <person name="Perrott J."/>
            <person name="Khan S.Y."/>
            <person name="Ta J."/>
            <person name="Romero D."/>
            <person name="Nguyen V."/>
            <person name="Pourmand N."/>
            <person name="Ouverney C.C."/>
        </authorList>
    </citation>
    <scope>NUCLEOTIDE SEQUENCE</scope>
</reference>
<protein>
    <submittedName>
        <fullName evidence="1">Uncharacterized protein</fullName>
    </submittedName>
</protein>
<sequence length="38" mass="4126">MSLASGYRRLNLLIGSSISTFVVKIIMQKMPLSLQGTA</sequence>
<evidence type="ECO:0000313" key="1">
    <source>
        <dbReference type="EMBL" id="AGC71115.1"/>
    </source>
</evidence>
<proteinExistence type="predicted"/>
<organism evidence="1">
    <name type="scientific">uncultured bacterium A1Q1_fos_2067</name>
    <dbReference type="NCBI Taxonomy" id="1256560"/>
    <lineage>
        <taxon>Bacteria</taxon>
        <taxon>environmental samples</taxon>
    </lineage>
</organism>
<dbReference type="EMBL" id="JX649862">
    <property type="protein sequence ID" value="AGC71115.1"/>
    <property type="molecule type" value="Genomic_DNA"/>
</dbReference>
<dbReference type="AlphaFoldDB" id="L7VY56"/>